<dbReference type="Proteomes" id="UP000325576">
    <property type="component" value="Unassembled WGS sequence"/>
</dbReference>
<dbReference type="SUPFAM" id="SSF51182">
    <property type="entry name" value="RmlC-like cupins"/>
    <property type="match status" value="1"/>
</dbReference>
<dbReference type="EMBL" id="MRBO01000342">
    <property type="protein sequence ID" value="KAB2585359.1"/>
    <property type="molecule type" value="Genomic_DNA"/>
</dbReference>
<dbReference type="GO" id="GO:0003700">
    <property type="term" value="F:DNA-binding transcription factor activity"/>
    <property type="evidence" value="ECO:0007669"/>
    <property type="project" value="InterPro"/>
</dbReference>
<dbReference type="CDD" id="cd06124">
    <property type="entry name" value="cupin_NimR-like_N"/>
    <property type="match status" value="1"/>
</dbReference>
<dbReference type="Pfam" id="PF07883">
    <property type="entry name" value="Cupin_2"/>
    <property type="match status" value="1"/>
</dbReference>
<dbReference type="AlphaFoldDB" id="A0A0C2VMZ6"/>
<name>A0A0C2VMZ6_RHOER</name>
<protein>
    <submittedName>
        <fullName evidence="3">AraC family transcriptional regulator</fullName>
    </submittedName>
</protein>
<reference evidence="3 4" key="1">
    <citation type="journal article" date="2017" name="Poromechanics V (2013)">
        <title>Genomic Characterization of the Arsenic-Tolerant Actinobacterium, &lt;i&gt;Rhodococcus erythropolis&lt;/i&gt; S43.</title>
        <authorList>
            <person name="Retamal-Morales G."/>
            <person name="Mehnert M."/>
            <person name="Schwabe R."/>
            <person name="Tischler D."/>
            <person name="Schloemann M."/>
            <person name="Levican G.J."/>
        </authorList>
    </citation>
    <scope>NUCLEOTIDE SEQUENCE [LARGE SCALE GENOMIC DNA]</scope>
    <source>
        <strain evidence="3 4">S43</strain>
    </source>
</reference>
<comment type="caution">
    <text evidence="3">The sequence shown here is derived from an EMBL/GenBank/DDBJ whole genome shotgun (WGS) entry which is preliminary data.</text>
</comment>
<dbReference type="Gene3D" id="2.60.120.10">
    <property type="entry name" value="Jelly Rolls"/>
    <property type="match status" value="1"/>
</dbReference>
<dbReference type="SMART" id="SM00342">
    <property type="entry name" value="HTH_ARAC"/>
    <property type="match status" value="1"/>
</dbReference>
<sequence>MRNISINDVDHSPRGVLAIGTDYPPGHVLAAHEHRRAQFLFAVNGAMNVETDDGEWTVLPSNAVMIPAGVAHAVTMDGVSTRSLYIEPSAAPWFPVSCRVVAVSSLLRELLVAAVDMDVELNAEDDFPAHGRGAAVFQLILHELRDLAPLPVELPLPRHPGLRALCTRYLAGPSIHDSPTRWAEQLHISERTLHRLLISETGMSASSWMQRACILHALPKLSAGASVTAVASELGYSTPAAFAAMCTRVSGAPPSSYRARVRTQTLG</sequence>
<dbReference type="PANTHER" id="PTHR11019:SF159">
    <property type="entry name" value="TRANSCRIPTIONAL REGULATOR-RELATED"/>
    <property type="match status" value="1"/>
</dbReference>
<dbReference type="InterPro" id="IPR014710">
    <property type="entry name" value="RmlC-like_jellyroll"/>
</dbReference>
<dbReference type="PANTHER" id="PTHR11019">
    <property type="entry name" value="HTH-TYPE TRANSCRIPTIONAL REGULATOR NIMR"/>
    <property type="match status" value="1"/>
</dbReference>
<dbReference type="PROSITE" id="PS01124">
    <property type="entry name" value="HTH_ARAC_FAMILY_2"/>
    <property type="match status" value="1"/>
</dbReference>
<keyword evidence="1" id="KW-0805">Transcription regulation</keyword>
<dbReference type="InterPro" id="IPR013096">
    <property type="entry name" value="Cupin_2"/>
</dbReference>
<evidence type="ECO:0000256" key="2">
    <source>
        <dbReference type="ARBA" id="ARBA00023163"/>
    </source>
</evidence>
<accession>A0A0C2VMZ6</accession>
<dbReference type="SUPFAM" id="SSF46689">
    <property type="entry name" value="Homeodomain-like"/>
    <property type="match status" value="1"/>
</dbReference>
<dbReference type="GO" id="GO:0043565">
    <property type="term" value="F:sequence-specific DNA binding"/>
    <property type="evidence" value="ECO:0007669"/>
    <property type="project" value="InterPro"/>
</dbReference>
<evidence type="ECO:0000256" key="1">
    <source>
        <dbReference type="ARBA" id="ARBA00023015"/>
    </source>
</evidence>
<evidence type="ECO:0000313" key="4">
    <source>
        <dbReference type="Proteomes" id="UP000325576"/>
    </source>
</evidence>
<dbReference type="Gene3D" id="1.10.10.60">
    <property type="entry name" value="Homeodomain-like"/>
    <property type="match status" value="1"/>
</dbReference>
<evidence type="ECO:0000313" key="3">
    <source>
        <dbReference type="EMBL" id="KAB2585359.1"/>
    </source>
</evidence>
<organism evidence="3 4">
    <name type="scientific">Rhodococcus erythropolis</name>
    <name type="common">Arthrobacter picolinophilus</name>
    <dbReference type="NCBI Taxonomy" id="1833"/>
    <lineage>
        <taxon>Bacteria</taxon>
        <taxon>Bacillati</taxon>
        <taxon>Actinomycetota</taxon>
        <taxon>Actinomycetes</taxon>
        <taxon>Mycobacteriales</taxon>
        <taxon>Nocardiaceae</taxon>
        <taxon>Rhodococcus</taxon>
        <taxon>Rhodococcus erythropolis group</taxon>
    </lineage>
</organism>
<gene>
    <name evidence="3" type="ORF">BS297_10800</name>
</gene>
<dbReference type="InterPro" id="IPR009057">
    <property type="entry name" value="Homeodomain-like_sf"/>
</dbReference>
<dbReference type="Pfam" id="PF12833">
    <property type="entry name" value="HTH_18"/>
    <property type="match status" value="1"/>
</dbReference>
<proteinExistence type="predicted"/>
<keyword evidence="2" id="KW-0804">Transcription</keyword>
<dbReference type="InterPro" id="IPR018060">
    <property type="entry name" value="HTH_AraC"/>
</dbReference>
<dbReference type="InterPro" id="IPR011051">
    <property type="entry name" value="RmlC_Cupin_sf"/>
</dbReference>